<protein>
    <submittedName>
        <fullName evidence="1">BnaC09g12610D protein</fullName>
    </submittedName>
</protein>
<proteinExistence type="predicted"/>
<dbReference type="EMBL" id="LK031985">
    <property type="protein sequence ID" value="CDY08335.1"/>
    <property type="molecule type" value="Genomic_DNA"/>
</dbReference>
<dbReference type="PaxDb" id="3708-A0A078F1J4"/>
<dbReference type="Gramene" id="CDY08335">
    <property type="protein sequence ID" value="CDY08335"/>
    <property type="gene ID" value="GSBRNA2T00000036001"/>
</dbReference>
<reference evidence="1 2" key="1">
    <citation type="journal article" date="2014" name="Science">
        <title>Plant genetics. Early allopolyploid evolution in the post-Neolithic Brassica napus oilseed genome.</title>
        <authorList>
            <person name="Chalhoub B."/>
            <person name="Denoeud F."/>
            <person name="Liu S."/>
            <person name="Parkin I.A."/>
            <person name="Tang H."/>
            <person name="Wang X."/>
            <person name="Chiquet J."/>
            <person name="Belcram H."/>
            <person name="Tong C."/>
            <person name="Samans B."/>
            <person name="Correa M."/>
            <person name="Da Silva C."/>
            <person name="Just J."/>
            <person name="Falentin C."/>
            <person name="Koh C.S."/>
            <person name="Le Clainche I."/>
            <person name="Bernard M."/>
            <person name="Bento P."/>
            <person name="Noel B."/>
            <person name="Labadie K."/>
            <person name="Alberti A."/>
            <person name="Charles M."/>
            <person name="Arnaud D."/>
            <person name="Guo H."/>
            <person name="Daviaud C."/>
            <person name="Alamery S."/>
            <person name="Jabbari K."/>
            <person name="Zhao M."/>
            <person name="Edger P.P."/>
            <person name="Chelaifa H."/>
            <person name="Tack D."/>
            <person name="Lassalle G."/>
            <person name="Mestiri I."/>
            <person name="Schnel N."/>
            <person name="Le Paslier M.C."/>
            <person name="Fan G."/>
            <person name="Renault V."/>
            <person name="Bayer P.E."/>
            <person name="Golicz A.A."/>
            <person name="Manoli S."/>
            <person name="Lee T.H."/>
            <person name="Thi V.H."/>
            <person name="Chalabi S."/>
            <person name="Hu Q."/>
            <person name="Fan C."/>
            <person name="Tollenaere R."/>
            <person name="Lu Y."/>
            <person name="Battail C."/>
            <person name="Shen J."/>
            <person name="Sidebottom C.H."/>
            <person name="Wang X."/>
            <person name="Canaguier A."/>
            <person name="Chauveau A."/>
            <person name="Berard A."/>
            <person name="Deniot G."/>
            <person name="Guan M."/>
            <person name="Liu Z."/>
            <person name="Sun F."/>
            <person name="Lim Y.P."/>
            <person name="Lyons E."/>
            <person name="Town C.D."/>
            <person name="Bancroft I."/>
            <person name="Wang X."/>
            <person name="Meng J."/>
            <person name="Ma J."/>
            <person name="Pires J.C."/>
            <person name="King G.J."/>
            <person name="Brunel D."/>
            <person name="Delourme R."/>
            <person name="Renard M."/>
            <person name="Aury J.M."/>
            <person name="Adams K.L."/>
            <person name="Batley J."/>
            <person name="Snowdon R.J."/>
            <person name="Tost J."/>
            <person name="Edwards D."/>
            <person name="Zhou Y."/>
            <person name="Hua W."/>
            <person name="Sharpe A.G."/>
            <person name="Paterson A.H."/>
            <person name="Guan C."/>
            <person name="Wincker P."/>
        </authorList>
    </citation>
    <scope>NUCLEOTIDE SEQUENCE [LARGE SCALE GENOMIC DNA]</scope>
    <source>
        <strain evidence="2">cv. Darmor-bzh</strain>
    </source>
</reference>
<dbReference type="STRING" id="3708.A0A078F1J4"/>
<keyword evidence="2" id="KW-1185">Reference proteome</keyword>
<accession>A0A078F1J4</accession>
<gene>
    <name evidence="1" type="primary">BnaC09g12610D</name>
    <name evidence="1" type="ORF">GSBRNA2T00000036001</name>
</gene>
<sequence>MVVWAMTRSVGHKLICGVGLNIFKSTHRPLPNKNNRKIFLDDVTRCTFYEGWDLIHSVEVSSENLAPARQGVSQGICNKRWRTTANATKEKRLGGLSMWYSLALGSVYPTVHLLPSVSSLHKLHLRVLKREFDIVLLMNLEFVVILGKITANAYRLALPLHVHAADVFNVERLFKFEPGDALLSGFVDESLKGGGT</sequence>
<dbReference type="Proteomes" id="UP000028999">
    <property type="component" value="Unassembled WGS sequence"/>
</dbReference>
<dbReference type="OMA" id="FKSTHRP"/>
<dbReference type="AlphaFoldDB" id="A0A078F1J4"/>
<organism evidence="1 2">
    <name type="scientific">Brassica napus</name>
    <name type="common">Rape</name>
    <dbReference type="NCBI Taxonomy" id="3708"/>
    <lineage>
        <taxon>Eukaryota</taxon>
        <taxon>Viridiplantae</taxon>
        <taxon>Streptophyta</taxon>
        <taxon>Embryophyta</taxon>
        <taxon>Tracheophyta</taxon>
        <taxon>Spermatophyta</taxon>
        <taxon>Magnoliopsida</taxon>
        <taxon>eudicotyledons</taxon>
        <taxon>Gunneridae</taxon>
        <taxon>Pentapetalae</taxon>
        <taxon>rosids</taxon>
        <taxon>malvids</taxon>
        <taxon>Brassicales</taxon>
        <taxon>Brassicaceae</taxon>
        <taxon>Brassiceae</taxon>
        <taxon>Brassica</taxon>
    </lineage>
</organism>
<evidence type="ECO:0000313" key="2">
    <source>
        <dbReference type="Proteomes" id="UP000028999"/>
    </source>
</evidence>
<name>A0A078F1J4_BRANA</name>
<evidence type="ECO:0000313" key="1">
    <source>
        <dbReference type="EMBL" id="CDY08335.1"/>
    </source>
</evidence>